<feature type="non-terminal residue" evidence="1">
    <location>
        <position position="1"/>
    </location>
</feature>
<keyword evidence="2" id="KW-1185">Reference proteome</keyword>
<protein>
    <submittedName>
        <fullName evidence="1">Uncharacterized protein</fullName>
    </submittedName>
</protein>
<name>A0A7W9BHI7_9SPHN</name>
<sequence length="30" mass="3225">AVDLTYNLVRQAYRLDQVTPPPAPLAAAAE</sequence>
<comment type="caution">
    <text evidence="1">The sequence shown here is derived from an EMBL/GenBank/DDBJ whole genome shotgun (WGS) entry which is preliminary data.</text>
</comment>
<evidence type="ECO:0000313" key="2">
    <source>
        <dbReference type="Proteomes" id="UP000546200"/>
    </source>
</evidence>
<dbReference type="EMBL" id="JACIJK010000025">
    <property type="protein sequence ID" value="MBB5717074.1"/>
    <property type="molecule type" value="Genomic_DNA"/>
</dbReference>
<evidence type="ECO:0000313" key="1">
    <source>
        <dbReference type="EMBL" id="MBB5717074.1"/>
    </source>
</evidence>
<reference evidence="1 2" key="1">
    <citation type="submission" date="2020-08" db="EMBL/GenBank/DDBJ databases">
        <title>Genomic Encyclopedia of Type Strains, Phase IV (KMG-IV): sequencing the most valuable type-strain genomes for metagenomic binning, comparative biology and taxonomic classification.</title>
        <authorList>
            <person name="Goeker M."/>
        </authorList>
    </citation>
    <scope>NUCLEOTIDE SEQUENCE [LARGE SCALE GENOMIC DNA]</scope>
    <source>
        <strain evidence="1 2">DSM 100044</strain>
    </source>
</reference>
<accession>A0A7W9BHI7</accession>
<dbReference type="Proteomes" id="UP000546200">
    <property type="component" value="Unassembled WGS sequence"/>
</dbReference>
<proteinExistence type="predicted"/>
<organism evidence="1 2">
    <name type="scientific">Sphingomonas aerophila</name>
    <dbReference type="NCBI Taxonomy" id="1344948"/>
    <lineage>
        <taxon>Bacteria</taxon>
        <taxon>Pseudomonadati</taxon>
        <taxon>Pseudomonadota</taxon>
        <taxon>Alphaproteobacteria</taxon>
        <taxon>Sphingomonadales</taxon>
        <taxon>Sphingomonadaceae</taxon>
        <taxon>Sphingomonas</taxon>
    </lineage>
</organism>
<gene>
    <name evidence="1" type="ORF">FHS94_003949</name>
</gene>
<dbReference type="AlphaFoldDB" id="A0A7W9BHI7"/>